<evidence type="ECO:0000259" key="3">
    <source>
        <dbReference type="SMART" id="SM00960"/>
    </source>
</evidence>
<organism evidence="4 5">
    <name type="scientific">Apiospora kogelbergensis</name>
    <dbReference type="NCBI Taxonomy" id="1337665"/>
    <lineage>
        <taxon>Eukaryota</taxon>
        <taxon>Fungi</taxon>
        <taxon>Dikarya</taxon>
        <taxon>Ascomycota</taxon>
        <taxon>Pezizomycotina</taxon>
        <taxon>Sordariomycetes</taxon>
        <taxon>Xylariomycetidae</taxon>
        <taxon>Amphisphaeriales</taxon>
        <taxon>Apiosporaceae</taxon>
        <taxon>Apiospora</taxon>
    </lineage>
</organism>
<dbReference type="Proteomes" id="UP001392437">
    <property type="component" value="Unassembled WGS sequence"/>
</dbReference>
<dbReference type="Gene3D" id="3.30.450.30">
    <property type="entry name" value="Dynein light chain 2a, cytoplasmic"/>
    <property type="match status" value="1"/>
</dbReference>
<reference evidence="4 5" key="1">
    <citation type="submission" date="2023-01" db="EMBL/GenBank/DDBJ databases">
        <title>Analysis of 21 Apiospora genomes using comparative genomics revels a genus with tremendous synthesis potential of carbohydrate active enzymes and secondary metabolites.</title>
        <authorList>
            <person name="Sorensen T."/>
        </authorList>
    </citation>
    <scope>NUCLEOTIDE SEQUENCE [LARGE SCALE GENOMIC DNA]</scope>
    <source>
        <strain evidence="4 5">CBS 117206</strain>
    </source>
</reference>
<sequence>MADKSLPAATTADTMSDALQRLSKKPGVKAWIMLDRTSGAVIKTNGQIAAIRPARSANSTTNPATSLPTPTGGSFSAEVTSDGADNETQAAQELGSMVWGFLSTAGSLVQEMDTEDELKLLRLRTKKQELVIVPELKYILVVIHDTPPA</sequence>
<dbReference type="Pfam" id="PF03259">
    <property type="entry name" value="Robl_LC7"/>
    <property type="match status" value="1"/>
</dbReference>
<dbReference type="PANTHER" id="PTHR10779">
    <property type="entry name" value="DYNEIN LIGHT CHAIN ROADBLOCK"/>
    <property type="match status" value="1"/>
</dbReference>
<feature type="region of interest" description="Disordered" evidence="2">
    <location>
        <begin position="54"/>
        <end position="85"/>
    </location>
</feature>
<keyword evidence="5" id="KW-1185">Reference proteome</keyword>
<comment type="similarity">
    <text evidence="1">Belongs to the GAMAD family.</text>
</comment>
<dbReference type="SUPFAM" id="SSF103196">
    <property type="entry name" value="Roadblock/LC7 domain"/>
    <property type="match status" value="1"/>
</dbReference>
<comment type="caution">
    <text evidence="4">The sequence shown here is derived from an EMBL/GenBank/DDBJ whole genome shotgun (WGS) entry which is preliminary data.</text>
</comment>
<feature type="domain" description="Roadblock/LAMTOR2" evidence="3">
    <location>
        <begin position="15"/>
        <end position="144"/>
    </location>
</feature>
<accession>A0AAW0QUV6</accession>
<dbReference type="InterPro" id="IPR004942">
    <property type="entry name" value="Roadblock/LAMTOR2_dom"/>
</dbReference>
<gene>
    <name evidence="4" type="ORF">PG999_008088</name>
</gene>
<name>A0AAW0QUV6_9PEZI</name>
<dbReference type="AlphaFoldDB" id="A0AAW0QUV6"/>
<evidence type="ECO:0000313" key="5">
    <source>
        <dbReference type="Proteomes" id="UP001392437"/>
    </source>
</evidence>
<evidence type="ECO:0000256" key="2">
    <source>
        <dbReference type="SAM" id="MobiDB-lite"/>
    </source>
</evidence>
<evidence type="ECO:0000256" key="1">
    <source>
        <dbReference type="ARBA" id="ARBA00007191"/>
    </source>
</evidence>
<evidence type="ECO:0000313" key="4">
    <source>
        <dbReference type="EMBL" id="KAK8109951.1"/>
    </source>
</evidence>
<dbReference type="EMBL" id="JAQQWP010000007">
    <property type="protein sequence ID" value="KAK8109951.1"/>
    <property type="molecule type" value="Genomic_DNA"/>
</dbReference>
<dbReference type="SMART" id="SM00960">
    <property type="entry name" value="Robl_LC7"/>
    <property type="match status" value="1"/>
</dbReference>
<feature type="compositionally biased region" description="Polar residues" evidence="2">
    <location>
        <begin position="56"/>
        <end position="79"/>
    </location>
</feature>
<proteinExistence type="inferred from homology"/>
<protein>
    <recommendedName>
        <fullName evidence="3">Roadblock/LAMTOR2 domain-containing protein</fullName>
    </recommendedName>
</protein>